<dbReference type="PANTHER" id="PTHR47985:SF41">
    <property type="entry name" value="SERINE_THREONINE-PROTEIN KINASE PBL5-RELATED"/>
    <property type="match status" value="1"/>
</dbReference>
<feature type="region of interest" description="Disordered" evidence="13">
    <location>
        <begin position="374"/>
        <end position="411"/>
    </location>
</feature>
<keyword evidence="3" id="KW-1003">Cell membrane</keyword>
<evidence type="ECO:0000256" key="4">
    <source>
        <dbReference type="ARBA" id="ARBA00022527"/>
    </source>
</evidence>
<dbReference type="Gene3D" id="3.30.200.20">
    <property type="entry name" value="Phosphorylase Kinase, domain 1"/>
    <property type="match status" value="1"/>
</dbReference>
<comment type="similarity">
    <text evidence="2">Belongs to the protein kinase superfamily. Ser/Thr protein kinase family.</text>
</comment>
<name>A0A9D4X4I7_PEA</name>
<feature type="compositionally biased region" description="Low complexity" evidence="13">
    <location>
        <begin position="385"/>
        <end position="394"/>
    </location>
</feature>
<organism evidence="15 16">
    <name type="scientific">Pisum sativum</name>
    <name type="common">Garden pea</name>
    <name type="synonym">Lathyrus oleraceus</name>
    <dbReference type="NCBI Taxonomy" id="3888"/>
    <lineage>
        <taxon>Eukaryota</taxon>
        <taxon>Viridiplantae</taxon>
        <taxon>Streptophyta</taxon>
        <taxon>Embryophyta</taxon>
        <taxon>Tracheophyta</taxon>
        <taxon>Spermatophyta</taxon>
        <taxon>Magnoliopsida</taxon>
        <taxon>eudicotyledons</taxon>
        <taxon>Gunneridae</taxon>
        <taxon>Pentapetalae</taxon>
        <taxon>rosids</taxon>
        <taxon>fabids</taxon>
        <taxon>Fabales</taxon>
        <taxon>Fabaceae</taxon>
        <taxon>Papilionoideae</taxon>
        <taxon>50 kb inversion clade</taxon>
        <taxon>NPAAA clade</taxon>
        <taxon>Hologalegina</taxon>
        <taxon>IRL clade</taxon>
        <taxon>Fabeae</taxon>
        <taxon>Lathyrus</taxon>
    </lineage>
</organism>
<dbReference type="GO" id="GO:0005524">
    <property type="term" value="F:ATP binding"/>
    <property type="evidence" value="ECO:0007669"/>
    <property type="project" value="UniProtKB-UniRule"/>
</dbReference>
<keyword evidence="16" id="KW-1185">Reference proteome</keyword>
<dbReference type="InterPro" id="IPR017441">
    <property type="entry name" value="Protein_kinase_ATP_BS"/>
</dbReference>
<dbReference type="Gramene" id="Psat5g281440.1">
    <property type="protein sequence ID" value="Psat5g281440.1.cds"/>
    <property type="gene ID" value="Psat5g281440"/>
</dbReference>
<evidence type="ECO:0000256" key="7">
    <source>
        <dbReference type="ARBA" id="ARBA00022777"/>
    </source>
</evidence>
<evidence type="ECO:0000256" key="2">
    <source>
        <dbReference type="ARBA" id="ARBA00008684"/>
    </source>
</evidence>
<evidence type="ECO:0000256" key="12">
    <source>
        <dbReference type="RuleBase" id="RU000304"/>
    </source>
</evidence>
<protein>
    <submittedName>
        <fullName evidence="15">Serine/threonine-protein kinase pbl5</fullName>
    </submittedName>
</protein>
<keyword evidence="6 11" id="KW-0547">Nucleotide-binding</keyword>
<dbReference type="GO" id="GO:0090404">
    <property type="term" value="C:pollen tube tip"/>
    <property type="evidence" value="ECO:0007669"/>
    <property type="project" value="UniProtKB-ARBA"/>
</dbReference>
<keyword evidence="9" id="KW-0472">Membrane</keyword>
<keyword evidence="5" id="KW-0808">Transferase</keyword>
<dbReference type="Proteomes" id="UP001058974">
    <property type="component" value="Chromosome 5"/>
</dbReference>
<dbReference type="SMART" id="SM00220">
    <property type="entry name" value="S_TKc"/>
    <property type="match status" value="1"/>
</dbReference>
<keyword evidence="4 12" id="KW-0723">Serine/threonine-protein kinase</keyword>
<evidence type="ECO:0000313" key="16">
    <source>
        <dbReference type="Proteomes" id="UP001058974"/>
    </source>
</evidence>
<dbReference type="InterPro" id="IPR008271">
    <property type="entry name" value="Ser/Thr_kinase_AS"/>
</dbReference>
<dbReference type="SUPFAM" id="SSF56112">
    <property type="entry name" value="Protein kinase-like (PK-like)"/>
    <property type="match status" value="1"/>
</dbReference>
<dbReference type="FunFam" id="1.10.510.10:FF:000032">
    <property type="entry name" value="Serine/threonine-protein kinase PBS1"/>
    <property type="match status" value="1"/>
</dbReference>
<dbReference type="Pfam" id="PF07714">
    <property type="entry name" value="PK_Tyr_Ser-Thr"/>
    <property type="match status" value="1"/>
</dbReference>
<proteinExistence type="inferred from homology"/>
<dbReference type="Gramene" id="PSAT_LOCUS19550_t1">
    <property type="protein sequence ID" value="CAL5200228.1"/>
    <property type="gene ID" value="PSAT_LOCUS19550"/>
</dbReference>
<dbReference type="Gene3D" id="1.10.510.10">
    <property type="entry name" value="Transferase(Phosphotransferase) domain 1"/>
    <property type="match status" value="1"/>
</dbReference>
<feature type="region of interest" description="Disordered" evidence="13">
    <location>
        <begin position="1"/>
        <end position="28"/>
    </location>
</feature>
<evidence type="ECO:0000313" key="15">
    <source>
        <dbReference type="EMBL" id="KAI5413297.1"/>
    </source>
</evidence>
<keyword evidence="7 15" id="KW-0418">Kinase</keyword>
<evidence type="ECO:0000256" key="9">
    <source>
        <dbReference type="ARBA" id="ARBA00023136"/>
    </source>
</evidence>
<dbReference type="EMBL" id="JAMSHJ010000005">
    <property type="protein sequence ID" value="KAI5413297.1"/>
    <property type="molecule type" value="Genomic_DNA"/>
</dbReference>
<feature type="domain" description="Protein kinase" evidence="14">
    <location>
        <begin position="90"/>
        <end position="367"/>
    </location>
</feature>
<dbReference type="Gramene" id="Psat05G0777500-T1">
    <property type="protein sequence ID" value="KAI5413297.1"/>
    <property type="gene ID" value="KIW84_057775"/>
</dbReference>
<dbReference type="InterPro" id="IPR011009">
    <property type="entry name" value="Kinase-like_dom_sf"/>
</dbReference>
<comment type="caution">
    <text evidence="15">The sequence shown here is derived from an EMBL/GenBank/DDBJ whole genome shotgun (WGS) entry which is preliminary data.</text>
</comment>
<evidence type="ECO:0000256" key="6">
    <source>
        <dbReference type="ARBA" id="ARBA00022741"/>
    </source>
</evidence>
<dbReference type="CDD" id="cd14066">
    <property type="entry name" value="STKc_IRAK"/>
    <property type="match status" value="1"/>
</dbReference>
<dbReference type="PROSITE" id="PS00108">
    <property type="entry name" value="PROTEIN_KINASE_ST"/>
    <property type="match status" value="1"/>
</dbReference>
<dbReference type="PROSITE" id="PS50011">
    <property type="entry name" value="PROTEIN_KINASE_DOM"/>
    <property type="match status" value="1"/>
</dbReference>
<evidence type="ECO:0000256" key="5">
    <source>
        <dbReference type="ARBA" id="ARBA00022679"/>
    </source>
</evidence>
<feature type="binding site" evidence="11">
    <location>
        <position position="119"/>
    </location>
    <ligand>
        <name>ATP</name>
        <dbReference type="ChEBI" id="CHEBI:30616"/>
    </ligand>
</feature>
<evidence type="ECO:0000256" key="11">
    <source>
        <dbReference type="PROSITE-ProRule" id="PRU10141"/>
    </source>
</evidence>
<dbReference type="PANTHER" id="PTHR47985">
    <property type="entry name" value="OS07G0668900 PROTEIN"/>
    <property type="match status" value="1"/>
</dbReference>
<dbReference type="PROSITE" id="PS00107">
    <property type="entry name" value="PROTEIN_KINASE_ATP"/>
    <property type="match status" value="1"/>
</dbReference>
<accession>A0A9D4X4I7</accession>
<dbReference type="GO" id="GO:0004674">
    <property type="term" value="F:protein serine/threonine kinase activity"/>
    <property type="evidence" value="ECO:0007669"/>
    <property type="project" value="UniProtKB-KW"/>
</dbReference>
<dbReference type="GO" id="GO:0010183">
    <property type="term" value="P:pollen tube guidance"/>
    <property type="evidence" value="ECO:0007669"/>
    <property type="project" value="UniProtKB-ARBA"/>
</dbReference>
<evidence type="ECO:0000259" key="14">
    <source>
        <dbReference type="PROSITE" id="PS50011"/>
    </source>
</evidence>
<evidence type="ECO:0000256" key="3">
    <source>
        <dbReference type="ARBA" id="ARBA00022475"/>
    </source>
</evidence>
<dbReference type="FunFam" id="3.30.200.20:FF:000266">
    <property type="entry name" value="probable serine/threonine-protein kinase RLCKVII"/>
    <property type="match status" value="1"/>
</dbReference>
<gene>
    <name evidence="15" type="ORF">KIW84_057775</name>
</gene>
<reference evidence="15 16" key="1">
    <citation type="journal article" date="2022" name="Nat. Genet.">
        <title>Improved pea reference genome and pan-genome highlight genomic features and evolutionary characteristics.</title>
        <authorList>
            <person name="Yang T."/>
            <person name="Liu R."/>
            <person name="Luo Y."/>
            <person name="Hu S."/>
            <person name="Wang D."/>
            <person name="Wang C."/>
            <person name="Pandey M.K."/>
            <person name="Ge S."/>
            <person name="Xu Q."/>
            <person name="Li N."/>
            <person name="Li G."/>
            <person name="Huang Y."/>
            <person name="Saxena R.K."/>
            <person name="Ji Y."/>
            <person name="Li M."/>
            <person name="Yan X."/>
            <person name="He Y."/>
            <person name="Liu Y."/>
            <person name="Wang X."/>
            <person name="Xiang C."/>
            <person name="Varshney R.K."/>
            <person name="Ding H."/>
            <person name="Gao S."/>
            <person name="Zong X."/>
        </authorList>
    </citation>
    <scope>NUCLEOTIDE SEQUENCE [LARGE SCALE GENOMIC DNA]</scope>
    <source>
        <strain evidence="15 16">cv. Zhongwan 6</strain>
    </source>
</reference>
<comment type="subcellular location">
    <subcellularLocation>
        <location evidence="1">Cell membrane</location>
        <topology evidence="1">Lipid-anchor</topology>
    </subcellularLocation>
</comment>
<dbReference type="GO" id="GO:0005886">
    <property type="term" value="C:plasma membrane"/>
    <property type="evidence" value="ECO:0007669"/>
    <property type="project" value="UniProtKB-SubCell"/>
</dbReference>
<keyword evidence="8 11" id="KW-0067">ATP-binding</keyword>
<dbReference type="InterPro" id="IPR000719">
    <property type="entry name" value="Prot_kinase_dom"/>
</dbReference>
<evidence type="ECO:0000256" key="10">
    <source>
        <dbReference type="ARBA" id="ARBA00023288"/>
    </source>
</evidence>
<dbReference type="OrthoDB" id="4062651at2759"/>
<sequence length="411" mass="45844">MSCFRCVGKTRQNNQTNHSSRRENHTNITSADKVKVDLNLSVNDKKEDESKHDQLSLDVKNLNLKDGVSGDGKVAKTFTFQELEAATGNFRSDCFVGEGGFGKVYKGNIQRINQVVAIKQLDPNGLQGIREFVVEVLTLSLADHLNLVKLLGFCAEGEQRLLVYEYMPLGSLENHLHDLSAGKKPLDWNTRMRIAAGAARGLEYLHDKMKPPVIYRDLKCSNILLGEDYNPKLSDFGLAKVGPIGDKTHVSTRVMGTYGYCAPDYAMTGQLTFKSDIYSFGVVLLELITGRKAIDHRKPAKEQNLVAWARPLFRDRRRFSEMVDPLLEGHYPVRGLYQALAIAAMCVQEQPNMRPVVADVVTALNYLASQKYDPQTHAIQRPRKSSSSSRGSSAGHRRVTSNDSETDRIGD</sequence>
<evidence type="ECO:0000256" key="13">
    <source>
        <dbReference type="SAM" id="MobiDB-lite"/>
    </source>
</evidence>
<evidence type="ECO:0000256" key="8">
    <source>
        <dbReference type="ARBA" id="ARBA00022840"/>
    </source>
</evidence>
<dbReference type="AlphaFoldDB" id="A0A9D4X4I7"/>
<dbReference type="InterPro" id="IPR001245">
    <property type="entry name" value="Ser-Thr/Tyr_kinase_cat_dom"/>
</dbReference>
<evidence type="ECO:0000256" key="1">
    <source>
        <dbReference type="ARBA" id="ARBA00004193"/>
    </source>
</evidence>
<keyword evidence="10" id="KW-0449">Lipoprotein</keyword>